<evidence type="ECO:0000313" key="4">
    <source>
        <dbReference type="EMBL" id="PZO13076.1"/>
    </source>
</evidence>
<keyword evidence="3" id="KW-0472">Membrane</keyword>
<reference evidence="4 5" key="2">
    <citation type="submission" date="2018-06" db="EMBL/GenBank/DDBJ databases">
        <title>Metagenomic assembly of (sub)arctic Cyanobacteria and their associated microbiome from non-axenic cultures.</title>
        <authorList>
            <person name="Baurain D."/>
        </authorList>
    </citation>
    <scope>NUCLEOTIDE SEQUENCE [LARGE SCALE GENOMIC DNA]</scope>
    <source>
        <strain evidence="4">ULC129bin1</strain>
    </source>
</reference>
<gene>
    <name evidence="4" type="ORF">DCF25_16565</name>
</gene>
<feature type="transmembrane region" description="Helical" evidence="3">
    <location>
        <begin position="6"/>
        <end position="28"/>
    </location>
</feature>
<feature type="region of interest" description="Disordered" evidence="2">
    <location>
        <begin position="35"/>
        <end position="55"/>
    </location>
</feature>
<evidence type="ECO:0000256" key="1">
    <source>
        <dbReference type="SAM" id="Coils"/>
    </source>
</evidence>
<comment type="caution">
    <text evidence="4">The sequence shown here is derived from an EMBL/GenBank/DDBJ whole genome shotgun (WGS) entry which is preliminary data.</text>
</comment>
<accession>A0A2W4TVK6</accession>
<dbReference type="Proteomes" id="UP000249354">
    <property type="component" value="Unassembled WGS sequence"/>
</dbReference>
<evidence type="ECO:0000313" key="5">
    <source>
        <dbReference type="Proteomes" id="UP000249354"/>
    </source>
</evidence>
<organism evidence="4 5">
    <name type="scientific">Leptolyngbya foveolarum</name>
    <dbReference type="NCBI Taxonomy" id="47253"/>
    <lineage>
        <taxon>Bacteria</taxon>
        <taxon>Bacillati</taxon>
        <taxon>Cyanobacteriota</taxon>
        <taxon>Cyanophyceae</taxon>
        <taxon>Leptolyngbyales</taxon>
        <taxon>Leptolyngbyaceae</taxon>
        <taxon>Leptolyngbya group</taxon>
        <taxon>Leptolyngbya</taxon>
    </lineage>
</organism>
<dbReference type="AlphaFoldDB" id="A0A2W4TVK6"/>
<feature type="compositionally biased region" description="Basic and acidic residues" evidence="2">
    <location>
        <begin position="46"/>
        <end position="55"/>
    </location>
</feature>
<keyword evidence="3" id="KW-1133">Transmembrane helix</keyword>
<keyword evidence="1" id="KW-0175">Coiled coil</keyword>
<keyword evidence="3" id="KW-0812">Transmembrane</keyword>
<name>A0A2W4TVK6_9CYAN</name>
<reference evidence="5" key="1">
    <citation type="submission" date="2018-04" db="EMBL/GenBank/DDBJ databases">
        <authorList>
            <person name="Cornet L."/>
        </authorList>
    </citation>
    <scope>NUCLEOTIDE SEQUENCE [LARGE SCALE GENOMIC DNA]</scope>
</reference>
<dbReference type="EMBL" id="QBMC01000133">
    <property type="protein sequence ID" value="PZO13076.1"/>
    <property type="molecule type" value="Genomic_DNA"/>
</dbReference>
<proteinExistence type="predicted"/>
<evidence type="ECO:0000256" key="2">
    <source>
        <dbReference type="SAM" id="MobiDB-lite"/>
    </source>
</evidence>
<evidence type="ECO:0000256" key="3">
    <source>
        <dbReference type="SAM" id="Phobius"/>
    </source>
</evidence>
<sequence>MSQNNFTSGFVAGAFLGGVVGGIVGVLASNRLRQSTPDEDFSQLSEEERDRLENATTEERMEIARRGLEDKIAQLNTAIEDVRGQMGGVNNGQKRVDYVGYSADLES</sequence>
<protein>
    <submittedName>
        <fullName evidence="4">Gas vesicle protein</fullName>
    </submittedName>
</protein>
<feature type="coiled-coil region" evidence="1">
    <location>
        <begin position="58"/>
        <end position="85"/>
    </location>
</feature>